<dbReference type="GO" id="GO:0005886">
    <property type="term" value="C:plasma membrane"/>
    <property type="evidence" value="ECO:0007669"/>
    <property type="project" value="UniProtKB-SubCell"/>
</dbReference>
<accession>A0A1I2Q9M3</accession>
<dbReference type="PANTHER" id="PTHR32322:SF18">
    <property type="entry name" value="S-ADENOSYLMETHIONINE_S-ADENOSYLHOMOCYSTEINE TRANSPORTER"/>
    <property type="match status" value="1"/>
</dbReference>
<keyword evidence="4 7" id="KW-0812">Transmembrane</keyword>
<feature type="transmembrane region" description="Helical" evidence="7">
    <location>
        <begin position="180"/>
        <end position="202"/>
    </location>
</feature>
<feature type="transmembrane region" description="Helical" evidence="7">
    <location>
        <begin position="71"/>
        <end position="92"/>
    </location>
</feature>
<feature type="transmembrane region" description="Helical" evidence="7">
    <location>
        <begin position="129"/>
        <end position="146"/>
    </location>
</feature>
<dbReference type="EMBL" id="FOOY01000006">
    <property type="protein sequence ID" value="SFG24069.1"/>
    <property type="molecule type" value="Genomic_DNA"/>
</dbReference>
<feature type="transmembrane region" description="Helical" evidence="7">
    <location>
        <begin position="7"/>
        <end position="25"/>
    </location>
</feature>
<dbReference type="AlphaFoldDB" id="A0A1I2Q9M3"/>
<keyword evidence="10" id="KW-1185">Reference proteome</keyword>
<evidence type="ECO:0000256" key="5">
    <source>
        <dbReference type="ARBA" id="ARBA00022989"/>
    </source>
</evidence>
<dbReference type="PANTHER" id="PTHR32322">
    <property type="entry name" value="INNER MEMBRANE TRANSPORTER"/>
    <property type="match status" value="1"/>
</dbReference>
<evidence type="ECO:0000313" key="10">
    <source>
        <dbReference type="Proteomes" id="UP000198752"/>
    </source>
</evidence>
<dbReference type="Pfam" id="PF00892">
    <property type="entry name" value="EamA"/>
    <property type="match status" value="2"/>
</dbReference>
<feature type="transmembrane region" description="Helical" evidence="7">
    <location>
        <begin position="31"/>
        <end position="55"/>
    </location>
</feature>
<keyword evidence="3" id="KW-1003">Cell membrane</keyword>
<reference evidence="10" key="1">
    <citation type="submission" date="2016-10" db="EMBL/GenBank/DDBJ databases">
        <authorList>
            <person name="Varghese N."/>
            <person name="Submissions S."/>
        </authorList>
    </citation>
    <scope>NUCLEOTIDE SEQUENCE [LARGE SCALE GENOMIC DNA]</scope>
    <source>
        <strain evidence="10">ATCC 700379</strain>
    </source>
</reference>
<evidence type="ECO:0000256" key="4">
    <source>
        <dbReference type="ARBA" id="ARBA00022692"/>
    </source>
</evidence>
<proteinExistence type="inferred from homology"/>
<feature type="transmembrane region" description="Helical" evidence="7">
    <location>
        <begin position="152"/>
        <end position="173"/>
    </location>
</feature>
<dbReference type="OrthoDB" id="34284at2"/>
<evidence type="ECO:0000259" key="8">
    <source>
        <dbReference type="Pfam" id="PF00892"/>
    </source>
</evidence>
<comment type="subcellular location">
    <subcellularLocation>
        <location evidence="1">Cell membrane</location>
        <topology evidence="1">Multi-pass membrane protein</topology>
    </subcellularLocation>
</comment>
<gene>
    <name evidence="9" type="ORF">SAMN02982927_01098</name>
</gene>
<sequence length="302" mass="33265">MKSSIIGAIYLALAAAIWGGMYVVSKYVLQFIAPLALVWLRYLLASLLLFALLWLQQRRTHHHLKLSKRQWLMLLWIGFIGYFVSIACQFIGTKLSDAHTGAMITSATPAFVVVFARFVLKEAFTWRKIMSLIVATSGVVLTIGLPNQFGDYFWGCIALVIAAITWALLSVYVKKAADELPALLITTYAIFFALIFTTPFMVHDWSTGTVHLADGRVIAGVLYLGIVATAGAFFLWNKGLTMIDAGAGSLFLFFQPIVGTLLGWLILGEKLSFNFVAGSILILVGVALATFERKAKSELQEL</sequence>
<evidence type="ECO:0000256" key="3">
    <source>
        <dbReference type="ARBA" id="ARBA00022475"/>
    </source>
</evidence>
<evidence type="ECO:0000256" key="6">
    <source>
        <dbReference type="ARBA" id="ARBA00023136"/>
    </source>
</evidence>
<feature type="transmembrane region" description="Helical" evidence="7">
    <location>
        <begin position="273"/>
        <end position="291"/>
    </location>
</feature>
<evidence type="ECO:0000256" key="7">
    <source>
        <dbReference type="SAM" id="Phobius"/>
    </source>
</evidence>
<feature type="transmembrane region" description="Helical" evidence="7">
    <location>
        <begin position="217"/>
        <end position="236"/>
    </location>
</feature>
<dbReference type="InterPro" id="IPR050638">
    <property type="entry name" value="AA-Vitamin_Transporters"/>
</dbReference>
<evidence type="ECO:0000313" key="9">
    <source>
        <dbReference type="EMBL" id="SFG24069.1"/>
    </source>
</evidence>
<feature type="transmembrane region" description="Helical" evidence="7">
    <location>
        <begin position="98"/>
        <end position="120"/>
    </location>
</feature>
<dbReference type="InterPro" id="IPR000620">
    <property type="entry name" value="EamA_dom"/>
</dbReference>
<organism evidence="9 10">
    <name type="scientific">Sporolactobacillus nakayamae</name>
    <dbReference type="NCBI Taxonomy" id="269670"/>
    <lineage>
        <taxon>Bacteria</taxon>
        <taxon>Bacillati</taxon>
        <taxon>Bacillota</taxon>
        <taxon>Bacilli</taxon>
        <taxon>Bacillales</taxon>
        <taxon>Sporolactobacillaceae</taxon>
        <taxon>Sporolactobacillus</taxon>
    </lineage>
</organism>
<dbReference type="RefSeq" id="WP_093670871.1">
    <property type="nucleotide sequence ID" value="NZ_FOOY01000006.1"/>
</dbReference>
<name>A0A1I2Q9M3_9BACL</name>
<keyword evidence="5 7" id="KW-1133">Transmembrane helix</keyword>
<dbReference type="STRING" id="269670.SAMN02982927_01098"/>
<feature type="domain" description="EamA" evidence="8">
    <location>
        <begin position="154"/>
        <end position="290"/>
    </location>
</feature>
<keyword evidence="6 7" id="KW-0472">Membrane</keyword>
<protein>
    <submittedName>
        <fullName evidence="9">Threonine/homoserine efflux transporter RhtA</fullName>
    </submittedName>
</protein>
<feature type="domain" description="EamA" evidence="8">
    <location>
        <begin position="6"/>
        <end position="143"/>
    </location>
</feature>
<evidence type="ECO:0000256" key="2">
    <source>
        <dbReference type="ARBA" id="ARBA00007362"/>
    </source>
</evidence>
<comment type="similarity">
    <text evidence="2">Belongs to the EamA transporter family.</text>
</comment>
<dbReference type="InterPro" id="IPR037185">
    <property type="entry name" value="EmrE-like"/>
</dbReference>
<dbReference type="SUPFAM" id="SSF103481">
    <property type="entry name" value="Multidrug resistance efflux transporter EmrE"/>
    <property type="match status" value="2"/>
</dbReference>
<dbReference type="Proteomes" id="UP000198752">
    <property type="component" value="Unassembled WGS sequence"/>
</dbReference>
<feature type="transmembrane region" description="Helical" evidence="7">
    <location>
        <begin position="248"/>
        <end position="267"/>
    </location>
</feature>
<evidence type="ECO:0000256" key="1">
    <source>
        <dbReference type="ARBA" id="ARBA00004651"/>
    </source>
</evidence>